<proteinExistence type="predicted"/>
<name>A0A1H6AI13_9FLAO</name>
<evidence type="ECO:0000313" key="2">
    <source>
        <dbReference type="Proteomes" id="UP000236737"/>
    </source>
</evidence>
<keyword evidence="2" id="KW-1185">Reference proteome</keyword>
<sequence length="154" mass="17899">MVGILSETQFENHLRNDILPFAIPEDNNHKLFNFKKAVDILIARNGVNPKLFFIEVKYHKPNHGRLGFGHGKGGGFQPEVLITATDYFEENMRWVLGEESSEKYWFVDSNMIRQYLNGDVVGEKYNGIKIKLFKEVQSLTKEELIIKINNWLLL</sequence>
<dbReference type="AlphaFoldDB" id="A0A1H6AI13"/>
<dbReference type="OrthoDB" id="1371024at2"/>
<gene>
    <name evidence="1" type="ORF">SAMN04488130_1169</name>
</gene>
<evidence type="ECO:0000313" key="1">
    <source>
        <dbReference type="EMBL" id="SEG47717.1"/>
    </source>
</evidence>
<reference evidence="2" key="1">
    <citation type="submission" date="2016-10" db="EMBL/GenBank/DDBJ databases">
        <authorList>
            <person name="Varghese N."/>
            <person name="Submissions S."/>
        </authorList>
    </citation>
    <scope>NUCLEOTIDE SEQUENCE [LARGE SCALE GENOMIC DNA]</scope>
    <source>
        <strain evidence="2">CGMCC 1.9230</strain>
    </source>
</reference>
<dbReference type="RefSeq" id="WP_104000859.1">
    <property type="nucleotide sequence ID" value="NZ_FNVP01000016.1"/>
</dbReference>
<accession>A0A1H6AI13</accession>
<dbReference type="EMBL" id="FNVP01000016">
    <property type="protein sequence ID" value="SEG47717.1"/>
    <property type="molecule type" value="Genomic_DNA"/>
</dbReference>
<dbReference type="Proteomes" id="UP000236737">
    <property type="component" value="Unassembled WGS sequence"/>
</dbReference>
<protein>
    <submittedName>
        <fullName evidence="1">Uncharacterized protein</fullName>
    </submittedName>
</protein>
<organism evidence="1 2">
    <name type="scientific">Flavobacterium urumqiense</name>
    <dbReference type="NCBI Taxonomy" id="935224"/>
    <lineage>
        <taxon>Bacteria</taxon>
        <taxon>Pseudomonadati</taxon>
        <taxon>Bacteroidota</taxon>
        <taxon>Flavobacteriia</taxon>
        <taxon>Flavobacteriales</taxon>
        <taxon>Flavobacteriaceae</taxon>
        <taxon>Flavobacterium</taxon>
    </lineage>
</organism>